<evidence type="ECO:0000256" key="8">
    <source>
        <dbReference type="ARBA" id="ARBA00023136"/>
    </source>
</evidence>
<dbReference type="InterPro" id="IPR029044">
    <property type="entry name" value="Nucleotide-diphossugar_trans"/>
</dbReference>
<keyword evidence="8 9" id="KW-0472">Membrane</keyword>
<sequence>MDDTSGSGNAGQHTLSVVIPVYQGERTLNALLEEVAVYAQPVITPGGHRMRITEVLLVHDNGPDGSAAVMRNLAEQYDFVRPVWLSRNFGQHPATLAGMASAGGDWIVTLDEDGQHNPADIVRMLDVALDQRAAVVYAKPTNEPPHGFARNLASRTAKRALAGSAGANGASAVEFQSFRLMLGEIGRSVAAYAGSGVYLDVAMGWVAGRVATCEVELRAEGDRPSGYSMRSLGSHFWRMVLSSGTKGLRLVSILGAVFAVVGFVLALFVVISRLSGSHFVVQGWASLMVALLLVGGAILFSLGIIAEYIGVAVNMAMGKPLYLIVSDPQDGPLGRVDPHESHVLSD</sequence>
<evidence type="ECO:0000259" key="10">
    <source>
        <dbReference type="Pfam" id="PF00535"/>
    </source>
</evidence>
<evidence type="ECO:0000256" key="5">
    <source>
        <dbReference type="ARBA" id="ARBA00022692"/>
    </source>
</evidence>
<dbReference type="Pfam" id="PF00535">
    <property type="entry name" value="Glycos_transf_2"/>
    <property type="match status" value="1"/>
</dbReference>
<organism evidence="11 12">
    <name type="scientific">Nakamurella antarctica</name>
    <dbReference type="NCBI Taxonomy" id="1902245"/>
    <lineage>
        <taxon>Bacteria</taxon>
        <taxon>Bacillati</taxon>
        <taxon>Actinomycetota</taxon>
        <taxon>Actinomycetes</taxon>
        <taxon>Nakamurellales</taxon>
        <taxon>Nakamurellaceae</taxon>
        <taxon>Nakamurella</taxon>
    </lineage>
</organism>
<evidence type="ECO:0000256" key="9">
    <source>
        <dbReference type="SAM" id="Phobius"/>
    </source>
</evidence>
<evidence type="ECO:0000256" key="1">
    <source>
        <dbReference type="ARBA" id="ARBA00006739"/>
    </source>
</evidence>
<dbReference type="PANTHER" id="PTHR48090">
    <property type="entry name" value="UNDECAPRENYL-PHOSPHATE 4-DEOXY-4-FORMAMIDO-L-ARABINOSE TRANSFERASE-RELATED"/>
    <property type="match status" value="1"/>
</dbReference>
<dbReference type="PANTHER" id="PTHR48090:SF3">
    <property type="entry name" value="UNDECAPRENYL-PHOSPHATE 4-DEOXY-4-FORMAMIDO-L-ARABINOSE TRANSFERASE"/>
    <property type="match status" value="1"/>
</dbReference>
<keyword evidence="5 9" id="KW-0812">Transmembrane</keyword>
<protein>
    <submittedName>
        <fullName evidence="11">Glycosyltransferase</fullName>
    </submittedName>
</protein>
<evidence type="ECO:0000256" key="4">
    <source>
        <dbReference type="ARBA" id="ARBA00022679"/>
    </source>
</evidence>
<dbReference type="GO" id="GO:0009103">
    <property type="term" value="P:lipopolysaccharide biosynthetic process"/>
    <property type="evidence" value="ECO:0007669"/>
    <property type="project" value="UniProtKB-KW"/>
</dbReference>
<comment type="similarity">
    <text evidence="1">Belongs to the glycosyltransferase 2 family.</text>
</comment>
<dbReference type="AlphaFoldDB" id="A0A3G8ZWU7"/>
<gene>
    <name evidence="11" type="ORF">EH165_10555</name>
</gene>
<dbReference type="Proteomes" id="UP000268084">
    <property type="component" value="Chromosome"/>
</dbReference>
<keyword evidence="7 9" id="KW-1133">Transmembrane helix</keyword>
<dbReference type="InterPro" id="IPR001173">
    <property type="entry name" value="Glyco_trans_2-like"/>
</dbReference>
<dbReference type="InterPro" id="IPR050256">
    <property type="entry name" value="Glycosyltransferase_2"/>
</dbReference>
<name>A0A3G8ZWU7_9ACTN</name>
<evidence type="ECO:0000256" key="3">
    <source>
        <dbReference type="ARBA" id="ARBA00022676"/>
    </source>
</evidence>
<evidence type="ECO:0000313" key="12">
    <source>
        <dbReference type="Proteomes" id="UP000268084"/>
    </source>
</evidence>
<feature type="domain" description="Glycosyltransferase 2-like" evidence="10">
    <location>
        <begin position="16"/>
        <end position="155"/>
    </location>
</feature>
<dbReference type="Gene3D" id="3.90.550.10">
    <property type="entry name" value="Spore Coat Polysaccharide Biosynthesis Protein SpsA, Chain A"/>
    <property type="match status" value="1"/>
</dbReference>
<accession>A0A3G8ZWU7</accession>
<reference evidence="11 12" key="2">
    <citation type="submission" date="2018-12" db="EMBL/GenBank/DDBJ databases">
        <title>Nakamurella antarcticus sp. nov., isolated from Antarctica South Shetland Islands soil.</title>
        <authorList>
            <person name="Peng F."/>
        </authorList>
    </citation>
    <scope>NUCLEOTIDE SEQUENCE [LARGE SCALE GENOMIC DNA]</scope>
    <source>
        <strain evidence="11 12">S14-144</strain>
    </source>
</reference>
<evidence type="ECO:0000256" key="6">
    <source>
        <dbReference type="ARBA" id="ARBA00022985"/>
    </source>
</evidence>
<feature type="transmembrane region" description="Helical" evidence="9">
    <location>
        <begin position="248"/>
        <end position="271"/>
    </location>
</feature>
<dbReference type="SUPFAM" id="SSF53448">
    <property type="entry name" value="Nucleotide-diphospho-sugar transferases"/>
    <property type="match status" value="1"/>
</dbReference>
<keyword evidence="4 11" id="KW-0808">Transferase</keyword>
<evidence type="ECO:0000256" key="2">
    <source>
        <dbReference type="ARBA" id="ARBA00022475"/>
    </source>
</evidence>
<evidence type="ECO:0000313" key="11">
    <source>
        <dbReference type="EMBL" id="AZI58506.1"/>
    </source>
</evidence>
<dbReference type="GO" id="GO:0099621">
    <property type="term" value="F:undecaprenyl-phosphate 4-deoxy-4-formamido-L-arabinose transferase activity"/>
    <property type="evidence" value="ECO:0007669"/>
    <property type="project" value="TreeGrafter"/>
</dbReference>
<dbReference type="OrthoDB" id="9811884at2"/>
<dbReference type="RefSeq" id="WP_124799415.1">
    <property type="nucleotide sequence ID" value="NZ_CP034170.1"/>
</dbReference>
<keyword evidence="12" id="KW-1185">Reference proteome</keyword>
<proteinExistence type="inferred from homology"/>
<keyword evidence="3" id="KW-0328">Glycosyltransferase</keyword>
<keyword evidence="6" id="KW-0448">Lipopolysaccharide biosynthesis</keyword>
<dbReference type="KEGG" id="nak:EH165_10555"/>
<dbReference type="GO" id="GO:0005886">
    <property type="term" value="C:plasma membrane"/>
    <property type="evidence" value="ECO:0007669"/>
    <property type="project" value="TreeGrafter"/>
</dbReference>
<reference evidence="11 12" key="1">
    <citation type="submission" date="2018-11" db="EMBL/GenBank/DDBJ databases">
        <authorList>
            <person name="Da X."/>
        </authorList>
    </citation>
    <scope>NUCLEOTIDE SEQUENCE [LARGE SCALE GENOMIC DNA]</scope>
    <source>
        <strain evidence="11 12">S14-144</strain>
    </source>
</reference>
<evidence type="ECO:0000256" key="7">
    <source>
        <dbReference type="ARBA" id="ARBA00022989"/>
    </source>
</evidence>
<feature type="transmembrane region" description="Helical" evidence="9">
    <location>
        <begin position="283"/>
        <end position="309"/>
    </location>
</feature>
<dbReference type="EMBL" id="CP034170">
    <property type="protein sequence ID" value="AZI58506.1"/>
    <property type="molecule type" value="Genomic_DNA"/>
</dbReference>
<keyword evidence="2" id="KW-1003">Cell membrane</keyword>